<dbReference type="InterPro" id="IPR050228">
    <property type="entry name" value="Carboxylesterase_BioH"/>
</dbReference>
<dbReference type="Proteomes" id="UP000326287">
    <property type="component" value="Chromosome"/>
</dbReference>
<dbReference type="KEGG" id="halc:EY643_14930"/>
<evidence type="ECO:0000259" key="1">
    <source>
        <dbReference type="Pfam" id="PF12146"/>
    </source>
</evidence>
<dbReference type="PANTHER" id="PTHR43194">
    <property type="entry name" value="HYDROLASE ALPHA/BETA FOLD FAMILY"/>
    <property type="match status" value="1"/>
</dbReference>
<dbReference type="SUPFAM" id="SSF53474">
    <property type="entry name" value="alpha/beta-Hydrolases"/>
    <property type="match status" value="1"/>
</dbReference>
<accession>A0A5P9NPL4</accession>
<dbReference type="AlphaFoldDB" id="A0A5P9NPL4"/>
<dbReference type="RefSeq" id="WP_153239980.1">
    <property type="nucleotide sequence ID" value="NZ_CP036422.1"/>
</dbReference>
<organism evidence="2 3">
    <name type="scientific">Halioglobus maricola</name>
    <dbReference type="NCBI Taxonomy" id="2601894"/>
    <lineage>
        <taxon>Bacteria</taxon>
        <taxon>Pseudomonadati</taxon>
        <taxon>Pseudomonadota</taxon>
        <taxon>Gammaproteobacteria</taxon>
        <taxon>Cellvibrionales</taxon>
        <taxon>Halieaceae</taxon>
        <taxon>Halioglobus</taxon>
    </lineage>
</organism>
<dbReference type="EMBL" id="CP036422">
    <property type="protein sequence ID" value="QFU76838.1"/>
    <property type="molecule type" value="Genomic_DNA"/>
</dbReference>
<keyword evidence="2" id="KW-0378">Hydrolase</keyword>
<dbReference type="Gene3D" id="3.40.50.1820">
    <property type="entry name" value="alpha/beta hydrolase"/>
    <property type="match status" value="1"/>
</dbReference>
<name>A0A5P9NPL4_9GAMM</name>
<keyword evidence="3" id="KW-1185">Reference proteome</keyword>
<dbReference type="InterPro" id="IPR022742">
    <property type="entry name" value="Hydrolase_4"/>
</dbReference>
<evidence type="ECO:0000313" key="3">
    <source>
        <dbReference type="Proteomes" id="UP000326287"/>
    </source>
</evidence>
<feature type="domain" description="Serine aminopeptidase S33" evidence="1">
    <location>
        <begin position="25"/>
        <end position="262"/>
    </location>
</feature>
<dbReference type="Pfam" id="PF12146">
    <property type="entry name" value="Hydrolase_4"/>
    <property type="match status" value="1"/>
</dbReference>
<reference evidence="2 3" key="1">
    <citation type="submission" date="2019-02" db="EMBL/GenBank/DDBJ databases">
        <authorList>
            <person name="Li S.-H."/>
        </authorList>
    </citation>
    <scope>NUCLEOTIDE SEQUENCE [LARGE SCALE GENOMIC DNA]</scope>
    <source>
        <strain evidence="2 3">IMCC14385</strain>
    </source>
</reference>
<dbReference type="OrthoDB" id="9806902at2"/>
<dbReference type="InterPro" id="IPR029058">
    <property type="entry name" value="AB_hydrolase_fold"/>
</dbReference>
<gene>
    <name evidence="2" type="ORF">EY643_14930</name>
</gene>
<evidence type="ECO:0000313" key="2">
    <source>
        <dbReference type="EMBL" id="QFU76838.1"/>
    </source>
</evidence>
<sequence length="282" mass="31024">MRTEFQVGAVHGYEYATAGDAPYSLLIAHGIGGHGGTYDVFCEPLSARGVHVVSMDLPGHGLARCRDGERGNFRFSDWLEDIDVAAQAMVEKFGKPVYVLGSSQGSAAAFHSLAFSDAVTGAVCMNIILTEVEQKEGDPQFENFSMMRSKDMIEYAENVGDSERVDLSTAIDWNKNYSADDPDILAKKQEDDLRTWSYGIASMMSYANYQAQIPAAENAKPVLLSYGSEDPFTSSRYMEACFKAIGGPKEMAVIDGGSHQLMLYHTDEYIEIIDSWIRSQEA</sequence>
<dbReference type="GO" id="GO:0016787">
    <property type="term" value="F:hydrolase activity"/>
    <property type="evidence" value="ECO:0007669"/>
    <property type="project" value="UniProtKB-KW"/>
</dbReference>
<dbReference type="PANTHER" id="PTHR43194:SF2">
    <property type="entry name" value="PEROXISOMAL MEMBRANE PROTEIN LPX1"/>
    <property type="match status" value="1"/>
</dbReference>
<proteinExistence type="predicted"/>
<protein>
    <submittedName>
        <fullName evidence="2">Alpha/beta fold hydrolase</fullName>
    </submittedName>
</protein>